<sequence length="112" mass="12785">WRDSNGSISKSTNQTRILPVLNKKLGCSKTYKNYVNRMKFLKKGHPNHEYMQGNTFEDFEDLQIIFESPITKGNNVFGLGGDSNAVTFEVENDVQEREDVHVENVCEANETV</sequence>
<dbReference type="InterPro" id="IPR055314">
    <property type="entry name" value="At2g29880-like"/>
</dbReference>
<organism evidence="1 2">
    <name type="scientific">Eutrema salsugineum</name>
    <name type="common">Saltwater cress</name>
    <name type="synonym">Sisymbrium salsugineum</name>
    <dbReference type="NCBI Taxonomy" id="72664"/>
    <lineage>
        <taxon>Eukaryota</taxon>
        <taxon>Viridiplantae</taxon>
        <taxon>Streptophyta</taxon>
        <taxon>Embryophyta</taxon>
        <taxon>Tracheophyta</taxon>
        <taxon>Spermatophyta</taxon>
        <taxon>Magnoliopsida</taxon>
        <taxon>eudicotyledons</taxon>
        <taxon>Gunneridae</taxon>
        <taxon>Pentapetalae</taxon>
        <taxon>rosids</taxon>
        <taxon>malvids</taxon>
        <taxon>Brassicales</taxon>
        <taxon>Brassicaceae</taxon>
        <taxon>Eutremeae</taxon>
        <taxon>Eutrema</taxon>
    </lineage>
</organism>
<evidence type="ECO:0008006" key="3">
    <source>
        <dbReference type="Google" id="ProtNLM"/>
    </source>
</evidence>
<dbReference type="Gramene" id="ESQ38331">
    <property type="protein sequence ID" value="ESQ38331"/>
    <property type="gene ID" value="EUTSA_v10029274mg"/>
</dbReference>
<dbReference type="Proteomes" id="UP000030689">
    <property type="component" value="Unassembled WGS sequence"/>
</dbReference>
<dbReference type="AlphaFoldDB" id="V4N033"/>
<gene>
    <name evidence="1" type="ORF">EUTSA_v10029274mg</name>
</gene>
<dbReference type="EMBL" id="KI517537">
    <property type="protein sequence ID" value="ESQ38331.1"/>
    <property type="molecule type" value="Genomic_DNA"/>
</dbReference>
<proteinExistence type="predicted"/>
<feature type="non-terminal residue" evidence="1">
    <location>
        <position position="1"/>
    </location>
</feature>
<evidence type="ECO:0000313" key="1">
    <source>
        <dbReference type="EMBL" id="ESQ38331.1"/>
    </source>
</evidence>
<keyword evidence="2" id="KW-1185">Reference proteome</keyword>
<evidence type="ECO:0000313" key="2">
    <source>
        <dbReference type="Proteomes" id="UP000030689"/>
    </source>
</evidence>
<name>V4N033_EUTSA</name>
<dbReference type="KEGG" id="eus:EUTSA_v10029274mg"/>
<dbReference type="PANTHER" id="PTHR47864">
    <property type="entry name" value="TRANSMEMBRANE PROTEIN"/>
    <property type="match status" value="1"/>
</dbReference>
<accession>V4N033</accession>
<protein>
    <recommendedName>
        <fullName evidence="3">Myb/SANT-like domain-containing protein</fullName>
    </recommendedName>
</protein>
<reference evidence="1 2" key="1">
    <citation type="journal article" date="2013" name="Front. Plant Sci.">
        <title>The Reference Genome of the Halophytic Plant Eutrema salsugineum.</title>
        <authorList>
            <person name="Yang R."/>
            <person name="Jarvis D.E."/>
            <person name="Chen H."/>
            <person name="Beilstein M.A."/>
            <person name="Grimwood J."/>
            <person name="Jenkins J."/>
            <person name="Shu S."/>
            <person name="Prochnik S."/>
            <person name="Xin M."/>
            <person name="Ma C."/>
            <person name="Schmutz J."/>
            <person name="Wing R.A."/>
            <person name="Mitchell-Olds T."/>
            <person name="Schumaker K.S."/>
            <person name="Wang X."/>
        </authorList>
    </citation>
    <scope>NUCLEOTIDE SEQUENCE [LARGE SCALE GENOMIC DNA]</scope>
</reference>
<dbReference type="PANTHER" id="PTHR47864:SF12">
    <property type="entry name" value="MYB_SANT-LIKE DOMAIN-CONTAINING PROTEIN"/>
    <property type="match status" value="1"/>
</dbReference>